<evidence type="ECO:0000313" key="3">
    <source>
        <dbReference type="Proteomes" id="UP001281410"/>
    </source>
</evidence>
<proteinExistence type="predicted"/>
<reference evidence="2" key="1">
    <citation type="journal article" date="2023" name="Plant J.">
        <title>Genome sequences and population genomics provide insights into the demographic history, inbreeding, and mutation load of two 'living fossil' tree species of Dipteronia.</title>
        <authorList>
            <person name="Feng Y."/>
            <person name="Comes H.P."/>
            <person name="Chen J."/>
            <person name="Zhu S."/>
            <person name="Lu R."/>
            <person name="Zhang X."/>
            <person name="Li P."/>
            <person name="Qiu J."/>
            <person name="Olsen K.M."/>
            <person name="Qiu Y."/>
        </authorList>
    </citation>
    <scope>NUCLEOTIDE SEQUENCE</scope>
    <source>
        <strain evidence="2">NBL</strain>
    </source>
</reference>
<dbReference type="Pfam" id="PF13963">
    <property type="entry name" value="Transpos_assoc"/>
    <property type="match status" value="1"/>
</dbReference>
<feature type="domain" description="Transposase-associated" evidence="1">
    <location>
        <begin position="6"/>
        <end position="77"/>
    </location>
</feature>
<organism evidence="2 3">
    <name type="scientific">Dipteronia sinensis</name>
    <dbReference type="NCBI Taxonomy" id="43782"/>
    <lineage>
        <taxon>Eukaryota</taxon>
        <taxon>Viridiplantae</taxon>
        <taxon>Streptophyta</taxon>
        <taxon>Embryophyta</taxon>
        <taxon>Tracheophyta</taxon>
        <taxon>Spermatophyta</taxon>
        <taxon>Magnoliopsida</taxon>
        <taxon>eudicotyledons</taxon>
        <taxon>Gunneridae</taxon>
        <taxon>Pentapetalae</taxon>
        <taxon>rosids</taxon>
        <taxon>malvids</taxon>
        <taxon>Sapindales</taxon>
        <taxon>Sapindaceae</taxon>
        <taxon>Hippocastanoideae</taxon>
        <taxon>Acereae</taxon>
        <taxon>Dipteronia</taxon>
    </lineage>
</organism>
<name>A0AAE0AQ86_9ROSI</name>
<evidence type="ECO:0000313" key="2">
    <source>
        <dbReference type="EMBL" id="KAK3221639.1"/>
    </source>
</evidence>
<dbReference type="PANTHER" id="PTHR10775">
    <property type="entry name" value="OS08G0208400 PROTEIN"/>
    <property type="match status" value="1"/>
</dbReference>
<protein>
    <recommendedName>
        <fullName evidence="1">Transposase-associated domain-containing protein</fullName>
    </recommendedName>
</protein>
<gene>
    <name evidence="2" type="ORF">Dsin_008664</name>
</gene>
<dbReference type="InterPro" id="IPR004242">
    <property type="entry name" value="Transposase_21"/>
</dbReference>
<evidence type="ECO:0000259" key="1">
    <source>
        <dbReference type="Pfam" id="PF13963"/>
    </source>
</evidence>
<dbReference type="AlphaFoldDB" id="A0AAE0AQ86"/>
<dbReference type="Pfam" id="PF02992">
    <property type="entry name" value="Transposase_21"/>
    <property type="match status" value="1"/>
</dbReference>
<dbReference type="PANTHER" id="PTHR10775:SF182">
    <property type="entry name" value="TRANSPOSON, EN_SPM-LIKE, TRANSPOSASE-ASSOCIATED DOMAIN PROTEIN-RELATED"/>
    <property type="match status" value="1"/>
</dbReference>
<dbReference type="Proteomes" id="UP001281410">
    <property type="component" value="Unassembled WGS sequence"/>
</dbReference>
<sequence>MPIDKFWMKSKKKLMEYFNGVQSFIDYSRKHVKDGDLKIFCPCINCCNRCKLDQSEVHTHLLHKGITLSYNKWFLHGNDEDSDNDSGSGSGESEMMNVEQCDDMHGLIEESFPQYPNRDAEKFYKLLEEAEQPLYSNCEKYSNLSFTVKLMHIKCINGWSDKSCSMLLEFLKDAFPMCEKLPMSYYEAKKVVKDLGLHYEKIDACKHNCVIYYKELADAFECPTCKLSRWNTDNESGGRMGKKIPWKVLRYFPVTPRLQKLFMSSKTATDMRWHSKNRFKDGILRHLVDSMAWKSFDYKHSLFANEHRNIRLGLATDGFIPYGNMNINYSIWPVILFPYSLPPWMCMKEPYVFLSLLILGSDGPSNDIDVYIRPLIDELKKL</sequence>
<accession>A0AAE0AQ86</accession>
<keyword evidence="3" id="KW-1185">Reference proteome</keyword>
<dbReference type="InterPro" id="IPR029480">
    <property type="entry name" value="Transpos_assoc"/>
</dbReference>
<comment type="caution">
    <text evidence="2">The sequence shown here is derived from an EMBL/GenBank/DDBJ whole genome shotgun (WGS) entry which is preliminary data.</text>
</comment>
<dbReference type="EMBL" id="JANJYJ010000003">
    <property type="protein sequence ID" value="KAK3221639.1"/>
    <property type="molecule type" value="Genomic_DNA"/>
</dbReference>